<reference evidence="2" key="1">
    <citation type="journal article" date="2019" name="Int. J. Syst. Evol. Microbiol.">
        <title>The Global Catalogue of Microorganisms (GCM) 10K type strain sequencing project: providing services to taxonomists for standard genome sequencing and annotation.</title>
        <authorList>
            <consortium name="The Broad Institute Genomics Platform"/>
            <consortium name="The Broad Institute Genome Sequencing Center for Infectious Disease"/>
            <person name="Wu L."/>
            <person name="Ma J."/>
        </authorList>
    </citation>
    <scope>NUCLEOTIDE SEQUENCE [LARGE SCALE GENOMIC DNA]</scope>
    <source>
        <strain evidence="2">JCM 4087</strain>
    </source>
</reference>
<evidence type="ECO:0008006" key="3">
    <source>
        <dbReference type="Google" id="ProtNLM"/>
    </source>
</evidence>
<dbReference type="EMBL" id="JBHSPH010000002">
    <property type="protein sequence ID" value="MFC5862058.1"/>
    <property type="molecule type" value="Genomic_DNA"/>
</dbReference>
<protein>
    <recommendedName>
        <fullName evidence="3">KTSC domain-containing protein</fullName>
    </recommendedName>
</protein>
<dbReference type="Proteomes" id="UP001596091">
    <property type="component" value="Unassembled WGS sequence"/>
</dbReference>
<keyword evidence="2" id="KW-1185">Reference proteome</keyword>
<organism evidence="1 2">
    <name type="scientific">Acidicapsa dinghuensis</name>
    <dbReference type="NCBI Taxonomy" id="2218256"/>
    <lineage>
        <taxon>Bacteria</taxon>
        <taxon>Pseudomonadati</taxon>
        <taxon>Acidobacteriota</taxon>
        <taxon>Terriglobia</taxon>
        <taxon>Terriglobales</taxon>
        <taxon>Acidobacteriaceae</taxon>
        <taxon>Acidicapsa</taxon>
    </lineage>
</organism>
<evidence type="ECO:0000313" key="2">
    <source>
        <dbReference type="Proteomes" id="UP001596091"/>
    </source>
</evidence>
<gene>
    <name evidence="1" type="ORF">ACFPT7_07120</name>
</gene>
<evidence type="ECO:0000313" key="1">
    <source>
        <dbReference type="EMBL" id="MFC5862058.1"/>
    </source>
</evidence>
<dbReference type="RefSeq" id="WP_263338102.1">
    <property type="nucleotide sequence ID" value="NZ_JAGSYH010000004.1"/>
</dbReference>
<name>A0ABW1EFC1_9BACT</name>
<comment type="caution">
    <text evidence="1">The sequence shown here is derived from an EMBL/GenBank/DDBJ whole genome shotgun (WGS) entry which is preliminary data.</text>
</comment>
<sequence length="79" mass="9272">MEPIVAVNVPDWKPLESVLSSEKCAEFMYVGRSGQIILYKHSRTRRYLNIDRITGRFYRYDEKGMSEIGRDVALEHVYS</sequence>
<accession>A0ABW1EFC1</accession>
<proteinExistence type="predicted"/>